<feature type="compositionally biased region" description="Low complexity" evidence="2">
    <location>
        <begin position="92"/>
        <end position="109"/>
    </location>
</feature>
<dbReference type="InterPro" id="IPR023796">
    <property type="entry name" value="Serpin_dom"/>
</dbReference>
<dbReference type="GeneID" id="110084304"/>
<proteinExistence type="inferred from homology"/>
<dbReference type="OrthoDB" id="9947020at2759"/>
<feature type="signal peptide" evidence="3">
    <location>
        <begin position="1"/>
        <end position="23"/>
    </location>
</feature>
<dbReference type="InterPro" id="IPR036186">
    <property type="entry name" value="Serpin_sf"/>
</dbReference>
<dbReference type="CDD" id="cd02053">
    <property type="entry name" value="serpinF2_A2AP"/>
    <property type="match status" value="1"/>
</dbReference>
<evidence type="ECO:0000313" key="5">
    <source>
        <dbReference type="Proteomes" id="UP001652642"/>
    </source>
</evidence>
<dbReference type="RefSeq" id="XP_020659176.2">
    <property type="nucleotide sequence ID" value="XM_020803517.2"/>
</dbReference>
<evidence type="ECO:0000256" key="1">
    <source>
        <dbReference type="RuleBase" id="RU000411"/>
    </source>
</evidence>
<reference evidence="6 7" key="1">
    <citation type="submission" date="2025-05" db="UniProtKB">
        <authorList>
            <consortium name="RefSeq"/>
        </authorList>
    </citation>
    <scope>IDENTIFICATION</scope>
</reference>
<evidence type="ECO:0000256" key="3">
    <source>
        <dbReference type="SAM" id="SignalP"/>
    </source>
</evidence>
<evidence type="ECO:0000313" key="6">
    <source>
        <dbReference type="RefSeq" id="XP_020659176.2"/>
    </source>
</evidence>
<feature type="chain" id="PRO_5045019189" evidence="3">
    <location>
        <begin position="24"/>
        <end position="529"/>
    </location>
</feature>
<dbReference type="Proteomes" id="UP001652642">
    <property type="component" value="Chromosome 7"/>
</dbReference>
<dbReference type="InterPro" id="IPR000215">
    <property type="entry name" value="Serpin_fam"/>
</dbReference>
<dbReference type="GO" id="GO:0051918">
    <property type="term" value="P:negative regulation of fibrinolysis"/>
    <property type="evidence" value="ECO:0007669"/>
    <property type="project" value="InterPro"/>
</dbReference>
<dbReference type="InterPro" id="IPR033833">
    <property type="entry name" value="Alpha2AP_serpin_dom"/>
</dbReference>
<feature type="compositionally biased region" description="Low complexity" evidence="2">
    <location>
        <begin position="66"/>
        <end position="79"/>
    </location>
</feature>
<protein>
    <submittedName>
        <fullName evidence="6 7">Alpha-2-antiplasmin</fullName>
    </submittedName>
</protein>
<keyword evidence="5" id="KW-1185">Reference proteome</keyword>
<dbReference type="GO" id="GO:0005615">
    <property type="term" value="C:extracellular space"/>
    <property type="evidence" value="ECO:0007669"/>
    <property type="project" value="InterPro"/>
</dbReference>
<comment type="similarity">
    <text evidence="1">Belongs to the serpin family.</text>
</comment>
<evidence type="ECO:0000256" key="2">
    <source>
        <dbReference type="SAM" id="MobiDB-lite"/>
    </source>
</evidence>
<dbReference type="SMART" id="SM00093">
    <property type="entry name" value="SERPIN"/>
    <property type="match status" value="1"/>
</dbReference>
<feature type="region of interest" description="Disordered" evidence="2">
    <location>
        <begin position="66"/>
        <end position="137"/>
    </location>
</feature>
<dbReference type="InterPro" id="IPR042178">
    <property type="entry name" value="Serpin_sf_1"/>
</dbReference>
<evidence type="ECO:0000313" key="7">
    <source>
        <dbReference type="RefSeq" id="XP_072834823.1"/>
    </source>
</evidence>
<name>A0A6J0UEP6_9SAUR</name>
<dbReference type="RefSeq" id="XP_072834823.1">
    <property type="nucleotide sequence ID" value="XM_072978722.1"/>
</dbReference>
<keyword evidence="3" id="KW-0732">Signal</keyword>
<sequence>MAPLPPVVLQLLLLCLPVLQVTRHGVPCVSALESEEGAQKNILLDLVGDEPAEKDLILPSPEPLQAAAAAPGLEPEPQENMLGSVGLPPNVSSEAPTAGGEASAAANGTPDGQGLPQNSSEAVEGVPGGTGCDRDIPPERMAQIAQGMLRLGTDLLKEMELENPHGNLFFSPLSVSLALAHLSLGAANQTEKQLLGALHAESVPCLHQALRRISQHLRNTALSLAGRLYLKKGFPIKETFLEDSERFYGAKPATLSGNTEADLKAINNWVKEATNGQIPSMLSELPASVVMVLLNAVHFRGFWKTKFDPLLTELSTFHLDEEFMVSVEMMKARVYPLSWFTVDSLDVQVARFPFKGNTSFVAVVPNHFERNFSQLLGQLHRADLRHPFPKEKPTLVKMPKLHLRYHLDLQQALSHLGLGELFSAPNFRPIAEGPLFVSSIQHQAAVELTEAGVEASAATSVAMSRSLSAFHLNRPFSFFIFDDVSGIPLFLGTIRNPNPSASQQRKMEDCAPADSRESSQPCATDSEKP</sequence>
<evidence type="ECO:0000259" key="4">
    <source>
        <dbReference type="SMART" id="SM00093"/>
    </source>
</evidence>
<feature type="region of interest" description="Disordered" evidence="2">
    <location>
        <begin position="498"/>
        <end position="529"/>
    </location>
</feature>
<accession>A0A6J0UEP6</accession>
<dbReference type="GO" id="GO:0004867">
    <property type="term" value="F:serine-type endopeptidase inhibitor activity"/>
    <property type="evidence" value="ECO:0007669"/>
    <property type="project" value="InterPro"/>
</dbReference>
<feature type="domain" description="Serpin" evidence="4">
    <location>
        <begin position="153"/>
        <end position="497"/>
    </location>
</feature>
<dbReference type="InterPro" id="IPR042185">
    <property type="entry name" value="Serpin_sf_2"/>
</dbReference>
<dbReference type="CTD" id="5345"/>
<dbReference type="Gene3D" id="2.30.39.10">
    <property type="entry name" value="Alpha-1-antitrypsin, domain 1"/>
    <property type="match status" value="1"/>
</dbReference>
<feature type="compositionally biased region" description="Basic and acidic residues" evidence="2">
    <location>
        <begin position="505"/>
        <end position="517"/>
    </location>
</feature>
<dbReference type="Gene3D" id="3.30.497.10">
    <property type="entry name" value="Antithrombin, subunit I, domain 2"/>
    <property type="match status" value="1"/>
</dbReference>
<gene>
    <name evidence="6 7 8" type="primary">SERPINF2</name>
</gene>
<dbReference type="InParanoid" id="A0A6J0UEP6"/>
<dbReference type="PANTHER" id="PTHR11461">
    <property type="entry name" value="SERINE PROTEASE INHIBITOR, SERPIN"/>
    <property type="match status" value="1"/>
</dbReference>
<dbReference type="PANTHER" id="PTHR11461:SF20">
    <property type="entry name" value="ALPHA-2-ANTIPLASMIN"/>
    <property type="match status" value="1"/>
</dbReference>
<dbReference type="SUPFAM" id="SSF56574">
    <property type="entry name" value="Serpins"/>
    <property type="match status" value="1"/>
</dbReference>
<evidence type="ECO:0000313" key="8">
    <source>
        <dbReference type="RefSeq" id="XP_072834824.1"/>
    </source>
</evidence>
<dbReference type="Pfam" id="PF00079">
    <property type="entry name" value="Serpin"/>
    <property type="match status" value="1"/>
</dbReference>
<organism evidence="5 6">
    <name type="scientific">Pogona vitticeps</name>
    <name type="common">central bearded dragon</name>
    <dbReference type="NCBI Taxonomy" id="103695"/>
    <lineage>
        <taxon>Eukaryota</taxon>
        <taxon>Metazoa</taxon>
        <taxon>Chordata</taxon>
        <taxon>Craniata</taxon>
        <taxon>Vertebrata</taxon>
        <taxon>Euteleostomi</taxon>
        <taxon>Lepidosauria</taxon>
        <taxon>Squamata</taxon>
        <taxon>Bifurcata</taxon>
        <taxon>Unidentata</taxon>
        <taxon>Episquamata</taxon>
        <taxon>Toxicofera</taxon>
        <taxon>Iguania</taxon>
        <taxon>Acrodonta</taxon>
        <taxon>Agamidae</taxon>
        <taxon>Amphibolurinae</taxon>
        <taxon>Pogona</taxon>
    </lineage>
</organism>
<dbReference type="AlphaFoldDB" id="A0A6J0UEP6"/>
<dbReference type="RefSeq" id="XP_072834824.1">
    <property type="nucleotide sequence ID" value="XM_072978723.1"/>
</dbReference>
<dbReference type="KEGG" id="pvt:110084304"/>